<feature type="signal peptide" evidence="6">
    <location>
        <begin position="1"/>
        <end position="23"/>
    </location>
</feature>
<dbReference type="CDD" id="cd07185">
    <property type="entry name" value="OmpA_C-like"/>
    <property type="match status" value="1"/>
</dbReference>
<dbReference type="Gene3D" id="3.30.1330.60">
    <property type="entry name" value="OmpA-like domain"/>
    <property type="match status" value="1"/>
</dbReference>
<evidence type="ECO:0000256" key="5">
    <source>
        <dbReference type="SAM" id="MobiDB-lite"/>
    </source>
</evidence>
<dbReference type="InterPro" id="IPR006664">
    <property type="entry name" value="OMP_bac"/>
</dbReference>
<dbReference type="KEGG" id="cts:Ctha_1931"/>
<dbReference type="GO" id="GO:0009279">
    <property type="term" value="C:cell outer membrane"/>
    <property type="evidence" value="ECO:0007669"/>
    <property type="project" value="UniProtKB-SubCell"/>
</dbReference>
<evidence type="ECO:0000313" key="8">
    <source>
        <dbReference type="EMBL" id="ACF14385.1"/>
    </source>
</evidence>
<dbReference type="InterPro" id="IPR050330">
    <property type="entry name" value="Bact_OuterMem_StrucFunc"/>
</dbReference>
<dbReference type="Proteomes" id="UP000001208">
    <property type="component" value="Chromosome"/>
</dbReference>
<dbReference type="OrthoDB" id="1108826at2"/>
<proteinExistence type="predicted"/>
<dbReference type="InterPro" id="IPR036737">
    <property type="entry name" value="OmpA-like_sf"/>
</dbReference>
<evidence type="ECO:0000256" key="4">
    <source>
        <dbReference type="PROSITE-ProRule" id="PRU00473"/>
    </source>
</evidence>
<evidence type="ECO:0000256" key="2">
    <source>
        <dbReference type="ARBA" id="ARBA00023136"/>
    </source>
</evidence>
<dbReference type="HOGENOM" id="CLU_034534_0_0_10"/>
<dbReference type="RefSeq" id="WP_012500468.1">
    <property type="nucleotide sequence ID" value="NC_011026.1"/>
</dbReference>
<keyword evidence="3" id="KW-0998">Cell outer membrane</keyword>
<accession>B3QUD6</accession>
<dbReference type="Pfam" id="PF00691">
    <property type="entry name" value="OmpA"/>
    <property type="match status" value="1"/>
</dbReference>
<dbReference type="PANTHER" id="PTHR30329:SF21">
    <property type="entry name" value="LIPOPROTEIN YIAD-RELATED"/>
    <property type="match status" value="1"/>
</dbReference>
<keyword evidence="6" id="KW-0732">Signal</keyword>
<comment type="subcellular location">
    <subcellularLocation>
        <location evidence="1">Cell outer membrane</location>
    </subcellularLocation>
</comment>
<feature type="region of interest" description="Disordered" evidence="5">
    <location>
        <begin position="53"/>
        <end position="79"/>
    </location>
</feature>
<dbReference type="eggNOG" id="COG2885">
    <property type="taxonomic scope" value="Bacteria"/>
</dbReference>
<feature type="chain" id="PRO_5002797672" evidence="6">
    <location>
        <begin position="24"/>
        <end position="398"/>
    </location>
</feature>
<dbReference type="InterPro" id="IPR013320">
    <property type="entry name" value="ConA-like_dom_sf"/>
</dbReference>
<sequence length="398" mass="44276">MKNLLISILVLAFSVLSPLSSHAQLFDYVKKKADKAADKAVETGAEEVVQSVLNKDDEDANDENNQAASGQSETASASKTPSLNWASYDFVPGDEVIFDDAPSQTEQNGEFPSHWDLKGGSVEIAEVDGEKVIMLRGSKSQIVPYIKDSNKDYLPEVFTIEFDLYIPANANPAYVFLWDRKNQRKPSQMSTLTISYNSISYKSNKSAYPKKINRKEGHWIHVAIAYTQGKLKAYFDDVRLLNIPHLDAEPTGMTIQCYNASDEKAYFLKNVRIAKGGVKYYDRVLTDGKIVVNGIKFDVGKATLRPESIGPINEIYSLMKAHADIKFSVEGHTDSDGDASSNQTLSEQRAKSVMDELIRMGISADRLKFKGFGESKPVDTNDTPEGKANNRRVEFVKM</sequence>
<keyword evidence="9" id="KW-1185">Reference proteome</keyword>
<reference evidence="8 9" key="1">
    <citation type="submission" date="2008-06" db="EMBL/GenBank/DDBJ databases">
        <title>Complete sequence of Chloroherpeton thalassium ATCC 35110.</title>
        <authorList>
            <consortium name="US DOE Joint Genome Institute"/>
            <person name="Lucas S."/>
            <person name="Copeland A."/>
            <person name="Lapidus A."/>
            <person name="Glavina del Rio T."/>
            <person name="Dalin E."/>
            <person name="Tice H."/>
            <person name="Bruce D."/>
            <person name="Goodwin L."/>
            <person name="Pitluck S."/>
            <person name="Schmutz J."/>
            <person name="Larimer F."/>
            <person name="Land M."/>
            <person name="Hauser L."/>
            <person name="Kyrpides N."/>
            <person name="Mikhailova N."/>
            <person name="Liu Z."/>
            <person name="Li T."/>
            <person name="Zhao F."/>
            <person name="Overmann J."/>
            <person name="Bryant D.A."/>
            <person name="Richardson P."/>
        </authorList>
    </citation>
    <scope>NUCLEOTIDE SEQUENCE [LARGE SCALE GENOMIC DNA]</scope>
    <source>
        <strain evidence="9">ATCC 35110 / GB-78</strain>
    </source>
</reference>
<protein>
    <submittedName>
        <fullName evidence="8">OmpA/MotB domain protein</fullName>
    </submittedName>
</protein>
<feature type="domain" description="OmpA-like" evidence="7">
    <location>
        <begin position="284"/>
        <end position="398"/>
    </location>
</feature>
<gene>
    <name evidence="8" type="ordered locus">Ctha_1931</name>
</gene>
<dbReference type="AlphaFoldDB" id="B3QUD6"/>
<evidence type="ECO:0000256" key="3">
    <source>
        <dbReference type="ARBA" id="ARBA00023237"/>
    </source>
</evidence>
<dbReference type="PANTHER" id="PTHR30329">
    <property type="entry name" value="STATOR ELEMENT OF FLAGELLAR MOTOR COMPLEX"/>
    <property type="match status" value="1"/>
</dbReference>
<dbReference type="SUPFAM" id="SSF49899">
    <property type="entry name" value="Concanavalin A-like lectins/glucanases"/>
    <property type="match status" value="1"/>
</dbReference>
<organism evidence="8 9">
    <name type="scientific">Chloroherpeton thalassium (strain ATCC 35110 / GB-78)</name>
    <dbReference type="NCBI Taxonomy" id="517418"/>
    <lineage>
        <taxon>Bacteria</taxon>
        <taxon>Pseudomonadati</taxon>
        <taxon>Chlorobiota</taxon>
        <taxon>Chlorobiia</taxon>
        <taxon>Chlorobiales</taxon>
        <taxon>Chloroherpetonaceae</taxon>
        <taxon>Chloroherpeton</taxon>
    </lineage>
</organism>
<feature type="compositionally biased region" description="Polar residues" evidence="5">
    <location>
        <begin position="69"/>
        <end position="79"/>
    </location>
</feature>
<keyword evidence="2 4" id="KW-0472">Membrane</keyword>
<dbReference type="SUPFAM" id="SSF103088">
    <property type="entry name" value="OmpA-like"/>
    <property type="match status" value="1"/>
</dbReference>
<evidence type="ECO:0000256" key="6">
    <source>
        <dbReference type="SAM" id="SignalP"/>
    </source>
</evidence>
<dbReference type="PRINTS" id="PR01021">
    <property type="entry name" value="OMPADOMAIN"/>
</dbReference>
<dbReference type="PROSITE" id="PS51123">
    <property type="entry name" value="OMPA_2"/>
    <property type="match status" value="1"/>
</dbReference>
<dbReference type="EMBL" id="CP001100">
    <property type="protein sequence ID" value="ACF14385.1"/>
    <property type="molecule type" value="Genomic_DNA"/>
</dbReference>
<dbReference type="STRING" id="517418.Ctha_1931"/>
<evidence type="ECO:0000313" key="9">
    <source>
        <dbReference type="Proteomes" id="UP000001208"/>
    </source>
</evidence>
<evidence type="ECO:0000256" key="1">
    <source>
        <dbReference type="ARBA" id="ARBA00004442"/>
    </source>
</evidence>
<name>B3QUD6_CHLT3</name>
<dbReference type="InterPro" id="IPR006665">
    <property type="entry name" value="OmpA-like"/>
</dbReference>
<evidence type="ECO:0000259" key="7">
    <source>
        <dbReference type="PROSITE" id="PS51123"/>
    </source>
</evidence>